<evidence type="ECO:0000256" key="1">
    <source>
        <dbReference type="SAM" id="Phobius"/>
    </source>
</evidence>
<feature type="transmembrane region" description="Helical" evidence="1">
    <location>
        <begin position="63"/>
        <end position="86"/>
    </location>
</feature>
<organism evidence="2">
    <name type="scientific">Anaerolinea thermolimosa</name>
    <dbReference type="NCBI Taxonomy" id="229919"/>
    <lineage>
        <taxon>Bacteria</taxon>
        <taxon>Bacillati</taxon>
        <taxon>Chloroflexota</taxon>
        <taxon>Anaerolineae</taxon>
        <taxon>Anaerolineales</taxon>
        <taxon>Anaerolineaceae</taxon>
        <taxon>Anaerolinea</taxon>
    </lineage>
</organism>
<keyword evidence="1" id="KW-0812">Transmembrane</keyword>
<name>A0A7C4PIF5_9CHLR</name>
<comment type="caution">
    <text evidence="2">The sequence shown here is derived from an EMBL/GenBank/DDBJ whole genome shotgun (WGS) entry which is preliminary data.</text>
</comment>
<sequence>MGTFLVIIIETIGRVLTLAIIIDAVLSFILSPYHPVREAFGRILNPLYAPIRRVLPSMGGFDFSPLVLILLIQVVVSLLVSLVSLIR</sequence>
<dbReference type="Pfam" id="PF02325">
    <property type="entry name" value="CCB3_YggT"/>
    <property type="match status" value="1"/>
</dbReference>
<proteinExistence type="predicted"/>
<dbReference type="GO" id="GO:0016020">
    <property type="term" value="C:membrane"/>
    <property type="evidence" value="ECO:0007669"/>
    <property type="project" value="InterPro"/>
</dbReference>
<accession>A0A7C4PIF5</accession>
<dbReference type="EMBL" id="DSYK01000767">
    <property type="protein sequence ID" value="HGS23201.1"/>
    <property type="molecule type" value="Genomic_DNA"/>
</dbReference>
<feature type="transmembrane region" description="Helical" evidence="1">
    <location>
        <begin position="12"/>
        <end position="30"/>
    </location>
</feature>
<evidence type="ECO:0000313" key="2">
    <source>
        <dbReference type="EMBL" id="HGS23201.1"/>
    </source>
</evidence>
<protein>
    <submittedName>
        <fullName evidence="2">YggT family protein</fullName>
    </submittedName>
</protein>
<keyword evidence="1" id="KW-0472">Membrane</keyword>
<reference evidence="2" key="1">
    <citation type="journal article" date="2020" name="mSystems">
        <title>Genome- and Community-Level Interaction Insights into Carbon Utilization and Element Cycling Functions of Hydrothermarchaeota in Hydrothermal Sediment.</title>
        <authorList>
            <person name="Zhou Z."/>
            <person name="Liu Y."/>
            <person name="Xu W."/>
            <person name="Pan J."/>
            <person name="Luo Z.H."/>
            <person name="Li M."/>
        </authorList>
    </citation>
    <scope>NUCLEOTIDE SEQUENCE [LARGE SCALE GENOMIC DNA]</scope>
    <source>
        <strain evidence="2">SpSt-573</strain>
    </source>
</reference>
<dbReference type="AlphaFoldDB" id="A0A7C4PIF5"/>
<dbReference type="InterPro" id="IPR003425">
    <property type="entry name" value="CCB3/YggT"/>
</dbReference>
<keyword evidence="1" id="KW-1133">Transmembrane helix</keyword>
<gene>
    <name evidence="2" type="ORF">ENT37_15210</name>
</gene>